<comment type="subcellular location">
    <subcellularLocation>
        <location evidence="1">Membrane</location>
        <topology evidence="1">Multi-pass membrane protein</topology>
    </subcellularLocation>
</comment>
<protein>
    <submittedName>
        <fullName evidence="7">Magnesium transporter CorA family protein</fullName>
    </submittedName>
</protein>
<dbReference type="InterPro" id="IPR045861">
    <property type="entry name" value="CorA_cytoplasmic_dom"/>
</dbReference>
<keyword evidence="5 6" id="KW-0472">Membrane</keyword>
<feature type="transmembrane region" description="Helical" evidence="6">
    <location>
        <begin position="319"/>
        <end position="339"/>
    </location>
</feature>
<accession>A0ABW2L0C4</accession>
<dbReference type="PANTHER" id="PTHR47685">
    <property type="entry name" value="MAGNESIUM TRANSPORT PROTEIN CORA"/>
    <property type="match status" value="1"/>
</dbReference>
<dbReference type="EMBL" id="JBHTCM010000022">
    <property type="protein sequence ID" value="MFC7334858.1"/>
    <property type="molecule type" value="Genomic_DNA"/>
</dbReference>
<gene>
    <name evidence="7" type="ORF">ACFQPS_16965</name>
</gene>
<dbReference type="RefSeq" id="WP_377360400.1">
    <property type="nucleotide sequence ID" value="NZ_JBHTCM010000022.1"/>
</dbReference>
<evidence type="ECO:0000256" key="3">
    <source>
        <dbReference type="ARBA" id="ARBA00022692"/>
    </source>
</evidence>
<feature type="transmembrane region" description="Helical" evidence="6">
    <location>
        <begin position="287"/>
        <end position="307"/>
    </location>
</feature>
<dbReference type="InterPro" id="IPR045863">
    <property type="entry name" value="CorA_TM1_TM2"/>
</dbReference>
<evidence type="ECO:0000256" key="6">
    <source>
        <dbReference type="SAM" id="Phobius"/>
    </source>
</evidence>
<comment type="similarity">
    <text evidence="2">Belongs to the CorA metal ion transporter (MIT) (TC 1.A.35) family.</text>
</comment>
<evidence type="ECO:0000256" key="2">
    <source>
        <dbReference type="ARBA" id="ARBA00009765"/>
    </source>
</evidence>
<dbReference type="SUPFAM" id="SSF144083">
    <property type="entry name" value="Magnesium transport protein CorA, transmembrane region"/>
    <property type="match status" value="1"/>
</dbReference>
<organism evidence="7 8">
    <name type="scientific">Rhodocista pekingensis</name>
    <dbReference type="NCBI Taxonomy" id="201185"/>
    <lineage>
        <taxon>Bacteria</taxon>
        <taxon>Pseudomonadati</taxon>
        <taxon>Pseudomonadota</taxon>
        <taxon>Alphaproteobacteria</taxon>
        <taxon>Rhodospirillales</taxon>
        <taxon>Azospirillaceae</taxon>
        <taxon>Rhodocista</taxon>
    </lineage>
</organism>
<evidence type="ECO:0000313" key="7">
    <source>
        <dbReference type="EMBL" id="MFC7334858.1"/>
    </source>
</evidence>
<name>A0ABW2L0C4_9PROT</name>
<evidence type="ECO:0000256" key="1">
    <source>
        <dbReference type="ARBA" id="ARBA00004141"/>
    </source>
</evidence>
<keyword evidence="8" id="KW-1185">Reference proteome</keyword>
<dbReference type="Gene3D" id="1.20.58.340">
    <property type="entry name" value="Magnesium transport protein CorA, transmembrane region"/>
    <property type="match status" value="1"/>
</dbReference>
<proteinExistence type="inferred from homology"/>
<keyword evidence="3 6" id="KW-0812">Transmembrane</keyword>
<evidence type="ECO:0000256" key="4">
    <source>
        <dbReference type="ARBA" id="ARBA00022989"/>
    </source>
</evidence>
<dbReference type="SUPFAM" id="SSF143865">
    <property type="entry name" value="CorA soluble domain-like"/>
    <property type="match status" value="1"/>
</dbReference>
<dbReference type="Proteomes" id="UP001596456">
    <property type="component" value="Unassembled WGS sequence"/>
</dbReference>
<dbReference type="PANTHER" id="PTHR47685:SF1">
    <property type="entry name" value="MAGNESIUM TRANSPORT PROTEIN CORA"/>
    <property type="match status" value="1"/>
</dbReference>
<dbReference type="InterPro" id="IPR002523">
    <property type="entry name" value="MgTranspt_CorA/ZnTranspt_ZntB"/>
</dbReference>
<dbReference type="Pfam" id="PF01544">
    <property type="entry name" value="CorA"/>
    <property type="match status" value="1"/>
</dbReference>
<dbReference type="CDD" id="cd12837">
    <property type="entry name" value="EcCorA-like_u1"/>
    <property type="match status" value="1"/>
</dbReference>
<dbReference type="Gene3D" id="3.30.460.20">
    <property type="entry name" value="CorA soluble domain-like"/>
    <property type="match status" value="1"/>
</dbReference>
<evidence type="ECO:0000256" key="5">
    <source>
        <dbReference type="ARBA" id="ARBA00023136"/>
    </source>
</evidence>
<evidence type="ECO:0000313" key="8">
    <source>
        <dbReference type="Proteomes" id="UP001596456"/>
    </source>
</evidence>
<dbReference type="InterPro" id="IPR050829">
    <property type="entry name" value="CorA_MIT"/>
</dbReference>
<reference evidence="8" key="1">
    <citation type="journal article" date="2019" name="Int. J. Syst. Evol. Microbiol.">
        <title>The Global Catalogue of Microorganisms (GCM) 10K type strain sequencing project: providing services to taxonomists for standard genome sequencing and annotation.</title>
        <authorList>
            <consortium name="The Broad Institute Genomics Platform"/>
            <consortium name="The Broad Institute Genome Sequencing Center for Infectious Disease"/>
            <person name="Wu L."/>
            <person name="Ma J."/>
        </authorList>
    </citation>
    <scope>NUCLEOTIDE SEQUENCE [LARGE SCALE GENOMIC DNA]</scope>
    <source>
        <strain evidence="8">CGMCC 1.16275</strain>
    </source>
</reference>
<sequence>MITAYVRADDRLTAVPLEPGAPLPAGTIWLDVLRPAEVEREQISAQLGVDLPTREDMSEIEASSRLYLEGEAAFLTTPVISRGDSGHPDLGLLTFVLTRGCIITVRHTEPLWLAIFATRAMRHPGLVTGPMDVLLGLLEAVVDRAADVLELVGGRLDEISRQIFAAANRQRAEEAPVARSARRRAGARRARKRGSDALKSAITAIGWAGDLTQKVRDSLAGLERLGVFVVTVAGTRLDKDQKVRLKTITRDIHSLVEHAAFQAHQTGFLLDATLGVINIEQTNIIKIFSVAAVAFLPPTLVASIYGMNFAHMPELDQSWGYPLALVLMVLSAILPLLYFRRRGWL</sequence>
<comment type="caution">
    <text evidence="7">The sequence shown here is derived from an EMBL/GenBank/DDBJ whole genome shotgun (WGS) entry which is preliminary data.</text>
</comment>
<keyword evidence="4 6" id="KW-1133">Transmembrane helix</keyword>